<dbReference type="RefSeq" id="WP_143915977.1">
    <property type="nucleotide sequence ID" value="NZ_CANMIK010000013.1"/>
</dbReference>
<name>A0A554VN50_9FLAO</name>
<dbReference type="SUPFAM" id="SSF51197">
    <property type="entry name" value="Clavaminate synthase-like"/>
    <property type="match status" value="1"/>
</dbReference>
<feature type="domain" description="Alpha-ketoglutarate-dependent dioxygenase AlkB-like" evidence="1">
    <location>
        <begin position="51"/>
        <end position="200"/>
    </location>
</feature>
<keyword evidence="3" id="KW-1185">Reference proteome</keyword>
<dbReference type="EMBL" id="VLNR01000011">
    <property type="protein sequence ID" value="TSE09791.1"/>
    <property type="molecule type" value="Genomic_DNA"/>
</dbReference>
<proteinExistence type="predicted"/>
<organism evidence="2 3">
    <name type="scientific">Aquimarina algiphila</name>
    <dbReference type="NCBI Taxonomy" id="2047982"/>
    <lineage>
        <taxon>Bacteria</taxon>
        <taxon>Pseudomonadati</taxon>
        <taxon>Bacteroidota</taxon>
        <taxon>Flavobacteriia</taxon>
        <taxon>Flavobacteriales</taxon>
        <taxon>Flavobacteriaceae</taxon>
        <taxon>Aquimarina</taxon>
    </lineage>
</organism>
<gene>
    <name evidence="2" type="ORF">FOF46_07185</name>
</gene>
<evidence type="ECO:0000313" key="3">
    <source>
        <dbReference type="Proteomes" id="UP000318833"/>
    </source>
</evidence>
<evidence type="ECO:0000313" key="2">
    <source>
        <dbReference type="EMBL" id="TSE09791.1"/>
    </source>
</evidence>
<dbReference type="InterPro" id="IPR037151">
    <property type="entry name" value="AlkB-like_sf"/>
</dbReference>
<accession>A0A554VN50</accession>
<dbReference type="AlphaFoldDB" id="A0A554VN50"/>
<dbReference type="Pfam" id="PF13532">
    <property type="entry name" value="2OG-FeII_Oxy_2"/>
    <property type="match status" value="1"/>
</dbReference>
<dbReference type="Gene3D" id="2.60.120.590">
    <property type="entry name" value="Alpha-ketoglutarate-dependent dioxygenase AlkB-like"/>
    <property type="match status" value="1"/>
</dbReference>
<reference evidence="2 3" key="1">
    <citation type="submission" date="2019-07" db="EMBL/GenBank/DDBJ databases">
        <title>The draft genome sequence of Aquimarina algiphila M91.</title>
        <authorList>
            <person name="Meng X."/>
        </authorList>
    </citation>
    <scope>NUCLEOTIDE SEQUENCE [LARGE SCALE GENOMIC DNA]</scope>
    <source>
        <strain evidence="2 3">M91</strain>
    </source>
</reference>
<comment type="caution">
    <text evidence="2">The sequence shown here is derived from an EMBL/GenBank/DDBJ whole genome shotgun (WGS) entry which is preliminary data.</text>
</comment>
<sequence length="265" mass="30935">MNNTDFYKITLPFGQNLFNKLFNTIEFENIGNGRIGNHLVKVCDSGIPIVRTTTKYNIPAHNFSSIHNMIVDSIKDNIQNENLEYLPSINFNNALIEVYDSKYTKMKYHSDQCLDLISNSYIGLFSCYERPDELTEQNIRKLKIKNKITNEEFAISLTHNSFILFSLPTNSKYFHKIVLESIPKQKPLKTENKWLGITFRESKTFIQFKNNLPYFANGKLLELATDNQKIEYYKLRGEENKNVNFIYPQINYTLSKADTIIPKDI</sequence>
<dbReference type="OrthoDB" id="1164779at2"/>
<protein>
    <recommendedName>
        <fullName evidence="1">Alpha-ketoglutarate-dependent dioxygenase AlkB-like domain-containing protein</fullName>
    </recommendedName>
</protein>
<dbReference type="Proteomes" id="UP000318833">
    <property type="component" value="Unassembled WGS sequence"/>
</dbReference>
<evidence type="ECO:0000259" key="1">
    <source>
        <dbReference type="Pfam" id="PF13532"/>
    </source>
</evidence>
<dbReference type="InterPro" id="IPR027450">
    <property type="entry name" value="AlkB-like"/>
</dbReference>